<dbReference type="GO" id="GO:0046872">
    <property type="term" value="F:metal ion binding"/>
    <property type="evidence" value="ECO:0007669"/>
    <property type="project" value="UniProtKB-KW"/>
</dbReference>
<accession>A0A1F5MGB6</accession>
<dbReference type="PANTHER" id="PTHR11228:SF35">
    <property type="entry name" value="MOLYBDENUM COFACTOR BIOSYNTHESIS PROTEIN A-RELATED"/>
    <property type="match status" value="1"/>
</dbReference>
<dbReference type="InterPro" id="IPR013785">
    <property type="entry name" value="Aldolase_TIM"/>
</dbReference>
<evidence type="ECO:0000256" key="3">
    <source>
        <dbReference type="ARBA" id="ARBA00023004"/>
    </source>
</evidence>
<dbReference type="PROSITE" id="PS51918">
    <property type="entry name" value="RADICAL_SAM"/>
    <property type="match status" value="1"/>
</dbReference>
<dbReference type="SFLD" id="SFLDS00029">
    <property type="entry name" value="Radical_SAM"/>
    <property type="match status" value="1"/>
</dbReference>
<evidence type="ECO:0000256" key="2">
    <source>
        <dbReference type="ARBA" id="ARBA00022723"/>
    </source>
</evidence>
<dbReference type="SMART" id="SM00729">
    <property type="entry name" value="Elp3"/>
    <property type="match status" value="1"/>
</dbReference>
<dbReference type="AlphaFoldDB" id="A0A1F5MGB6"/>
<keyword evidence="4" id="KW-0411">Iron-sulfur</keyword>
<dbReference type="PANTHER" id="PTHR11228">
    <property type="entry name" value="RADICAL SAM DOMAIN PROTEIN"/>
    <property type="match status" value="1"/>
</dbReference>
<dbReference type="CDD" id="cd01335">
    <property type="entry name" value="Radical_SAM"/>
    <property type="match status" value="1"/>
</dbReference>
<organism evidence="6 7">
    <name type="scientific">Candidatus Daviesbacteria bacterium RIFCSPLOWO2_02_FULL_36_7</name>
    <dbReference type="NCBI Taxonomy" id="1797792"/>
    <lineage>
        <taxon>Bacteria</taxon>
        <taxon>Candidatus Daviesiibacteriota</taxon>
    </lineage>
</organism>
<dbReference type="InterPro" id="IPR050377">
    <property type="entry name" value="Radical_SAM_PqqE_MftC-like"/>
</dbReference>
<dbReference type="InterPro" id="IPR006638">
    <property type="entry name" value="Elp3/MiaA/NifB-like_rSAM"/>
</dbReference>
<gene>
    <name evidence="6" type="ORF">A3I48_01630</name>
</gene>
<proteinExistence type="predicted"/>
<name>A0A1F5MGB6_9BACT</name>
<dbReference type="Proteomes" id="UP000178859">
    <property type="component" value="Unassembled WGS sequence"/>
</dbReference>
<dbReference type="SFLD" id="SFLDG01067">
    <property type="entry name" value="SPASM/twitch_domain_containing"/>
    <property type="match status" value="1"/>
</dbReference>
<keyword evidence="3" id="KW-0408">Iron</keyword>
<evidence type="ECO:0000256" key="1">
    <source>
        <dbReference type="ARBA" id="ARBA00022691"/>
    </source>
</evidence>
<dbReference type="GO" id="GO:0003824">
    <property type="term" value="F:catalytic activity"/>
    <property type="evidence" value="ECO:0007669"/>
    <property type="project" value="InterPro"/>
</dbReference>
<sequence length="367" mass="41767">MPEFNRYFRTLDTLVQFRRNDNRYFAMEQNRGCNRSCFHCGVRDQYDSSQELTLEDSCRAIDRLYGLGARIGTGLGGEPLMTTARTKEGITFYEHTLEWVRYAKRKGMLIGISTNGDFFTEYKADQLKKAGLDWITFSLHTETKKGLNHLVDCAKMAADNGIVPIIHDLITSQNADYFPGIAAHVAENGILVNATVVQEKGGSFSTKPETSLIPTKEQQARVFTALAHLKNYGFVRINKKLLLRGLDYYPNGWKCNPEADYFLHIGAGGTLDVCEEARTDWTVFDIDNLNDKRWRDRKRELIKKCTGCLYRCYYESENPSIRGELTTLGVMALIKIGGANLVRRWGQVATQMSRKLAPDIDWQLQLV</sequence>
<reference evidence="6 7" key="1">
    <citation type="journal article" date="2016" name="Nat. Commun.">
        <title>Thousands of microbial genomes shed light on interconnected biogeochemical processes in an aquifer system.</title>
        <authorList>
            <person name="Anantharaman K."/>
            <person name="Brown C.T."/>
            <person name="Hug L.A."/>
            <person name="Sharon I."/>
            <person name="Castelle C.J."/>
            <person name="Probst A.J."/>
            <person name="Thomas B.C."/>
            <person name="Singh A."/>
            <person name="Wilkins M.J."/>
            <person name="Karaoz U."/>
            <person name="Brodie E.L."/>
            <person name="Williams K.H."/>
            <person name="Hubbard S.S."/>
            <person name="Banfield J.F."/>
        </authorList>
    </citation>
    <scope>NUCLEOTIDE SEQUENCE [LARGE SCALE GENOMIC DNA]</scope>
</reference>
<protein>
    <recommendedName>
        <fullName evidence="5">Radical SAM core domain-containing protein</fullName>
    </recommendedName>
</protein>
<evidence type="ECO:0000259" key="5">
    <source>
        <dbReference type="PROSITE" id="PS51918"/>
    </source>
</evidence>
<evidence type="ECO:0000256" key="4">
    <source>
        <dbReference type="ARBA" id="ARBA00023014"/>
    </source>
</evidence>
<evidence type="ECO:0000313" key="7">
    <source>
        <dbReference type="Proteomes" id="UP000178859"/>
    </source>
</evidence>
<dbReference type="SUPFAM" id="SSF102114">
    <property type="entry name" value="Radical SAM enzymes"/>
    <property type="match status" value="1"/>
</dbReference>
<feature type="domain" description="Radical SAM core" evidence="5">
    <location>
        <begin position="18"/>
        <end position="235"/>
    </location>
</feature>
<comment type="caution">
    <text evidence="6">The sequence shown here is derived from an EMBL/GenBank/DDBJ whole genome shotgun (WGS) entry which is preliminary data.</text>
</comment>
<keyword evidence="1" id="KW-0949">S-adenosyl-L-methionine</keyword>
<evidence type="ECO:0000313" key="6">
    <source>
        <dbReference type="EMBL" id="OGE64408.1"/>
    </source>
</evidence>
<dbReference type="Gene3D" id="3.20.20.70">
    <property type="entry name" value="Aldolase class I"/>
    <property type="match status" value="1"/>
</dbReference>
<keyword evidence="2" id="KW-0479">Metal-binding</keyword>
<dbReference type="EMBL" id="MFDT01000064">
    <property type="protein sequence ID" value="OGE64408.1"/>
    <property type="molecule type" value="Genomic_DNA"/>
</dbReference>
<dbReference type="GO" id="GO:0051536">
    <property type="term" value="F:iron-sulfur cluster binding"/>
    <property type="evidence" value="ECO:0007669"/>
    <property type="project" value="UniProtKB-KW"/>
</dbReference>
<dbReference type="Pfam" id="PF04055">
    <property type="entry name" value="Radical_SAM"/>
    <property type="match status" value="1"/>
</dbReference>
<dbReference type="InterPro" id="IPR058240">
    <property type="entry name" value="rSAM_sf"/>
</dbReference>
<dbReference type="InterPro" id="IPR007197">
    <property type="entry name" value="rSAM"/>
</dbReference>